<dbReference type="Proteomes" id="UP001568894">
    <property type="component" value="Unassembled WGS sequence"/>
</dbReference>
<sequence>MFKKFDPNVSLFNIKIMPGTVNYSTDIAETQVFSPNNYNITLSSDYLNSVRSWAPSSPPTILSIATTITHEIIHAYLLSLVDQYIVSGSSTIYDFPTLFDAFVTNKTKVGTQAQVDAQHEIIVEKYVNVIASTIQEFDTGISVTSGYPRQVSLDLAWAGLIGTDFFKKNYPDDATHNNYADRKRIKIRRYVEEYNESRENQSPLGKPCK</sequence>
<protein>
    <recommendedName>
        <fullName evidence="3">SprT-like family protein</fullName>
    </recommendedName>
</protein>
<organism evidence="1 2">
    <name type="scientific">Flavobacterium frigidarium</name>
    <dbReference type="NCBI Taxonomy" id="99286"/>
    <lineage>
        <taxon>Bacteria</taxon>
        <taxon>Pseudomonadati</taxon>
        <taxon>Bacteroidota</taxon>
        <taxon>Flavobacteriia</taxon>
        <taxon>Flavobacteriales</taxon>
        <taxon>Flavobacteriaceae</taxon>
        <taxon>Flavobacterium</taxon>
    </lineage>
</organism>
<name>A0ABV4KBA3_9FLAO</name>
<keyword evidence="2" id="KW-1185">Reference proteome</keyword>
<dbReference type="RefSeq" id="WP_371569056.1">
    <property type="nucleotide sequence ID" value="NZ_JASMRN010000004.1"/>
</dbReference>
<accession>A0ABV4KBA3</accession>
<comment type="caution">
    <text evidence="1">The sequence shown here is derived from an EMBL/GenBank/DDBJ whole genome shotgun (WGS) entry which is preliminary data.</text>
</comment>
<gene>
    <name evidence="1" type="ORF">QO192_06410</name>
</gene>
<dbReference type="EMBL" id="JASMRN010000004">
    <property type="protein sequence ID" value="MEZ7514914.1"/>
    <property type="molecule type" value="Genomic_DNA"/>
</dbReference>
<evidence type="ECO:0000313" key="1">
    <source>
        <dbReference type="EMBL" id="MEZ7514914.1"/>
    </source>
</evidence>
<proteinExistence type="predicted"/>
<reference evidence="1 2" key="1">
    <citation type="submission" date="2023-05" db="EMBL/GenBank/DDBJ databases">
        <title>Adaptations of aquatic viruses from atmosphere-close ecosystems of the Central Arctic Ocean.</title>
        <authorList>
            <person name="Rahlff J."/>
            <person name="Holmfeldt K."/>
        </authorList>
    </citation>
    <scope>NUCLEOTIDE SEQUENCE [LARGE SCALE GENOMIC DNA]</scope>
    <source>
        <strain evidence="1 2">Arc14</strain>
    </source>
</reference>
<evidence type="ECO:0008006" key="3">
    <source>
        <dbReference type="Google" id="ProtNLM"/>
    </source>
</evidence>
<evidence type="ECO:0000313" key="2">
    <source>
        <dbReference type="Proteomes" id="UP001568894"/>
    </source>
</evidence>